<dbReference type="AlphaFoldDB" id="A0A7K0DUJ3"/>
<dbReference type="EC" id="2.1.1.335" evidence="7"/>
<feature type="active site" description="Proton acceptor" evidence="4">
    <location>
        <position position="283"/>
    </location>
</feature>
<dbReference type="Gene3D" id="3.40.50.150">
    <property type="entry name" value="Vaccinia Virus protein VP39"/>
    <property type="match status" value="1"/>
</dbReference>
<keyword evidence="3" id="KW-0949">S-adenosyl-L-methionine</keyword>
<dbReference type="GO" id="GO:0046983">
    <property type="term" value="F:protein dimerization activity"/>
    <property type="evidence" value="ECO:0007669"/>
    <property type="project" value="InterPro"/>
</dbReference>
<dbReference type="PIRSF" id="PIRSF005739">
    <property type="entry name" value="O-mtase"/>
    <property type="match status" value="1"/>
</dbReference>
<evidence type="ECO:0000256" key="3">
    <source>
        <dbReference type="ARBA" id="ARBA00022691"/>
    </source>
</evidence>
<gene>
    <name evidence="7" type="primary">oxyT_1</name>
    <name evidence="7" type="ORF">NRB56_48380</name>
</gene>
<dbReference type="PANTHER" id="PTHR43712:SF2">
    <property type="entry name" value="O-METHYLTRANSFERASE CICE"/>
    <property type="match status" value="1"/>
</dbReference>
<dbReference type="EMBL" id="WEGI01000010">
    <property type="protein sequence ID" value="MQY29248.1"/>
    <property type="molecule type" value="Genomic_DNA"/>
</dbReference>
<dbReference type="Pfam" id="PF08100">
    <property type="entry name" value="Dimerisation"/>
    <property type="match status" value="1"/>
</dbReference>
<dbReference type="InterPro" id="IPR029063">
    <property type="entry name" value="SAM-dependent_MTases_sf"/>
</dbReference>
<dbReference type="PROSITE" id="PS51683">
    <property type="entry name" value="SAM_OMT_II"/>
    <property type="match status" value="1"/>
</dbReference>
<evidence type="ECO:0000256" key="1">
    <source>
        <dbReference type="ARBA" id="ARBA00022603"/>
    </source>
</evidence>
<dbReference type="PANTHER" id="PTHR43712">
    <property type="entry name" value="PUTATIVE (AFU_ORTHOLOGUE AFUA_4G14580)-RELATED"/>
    <property type="match status" value="1"/>
</dbReference>
<dbReference type="InterPro" id="IPR012967">
    <property type="entry name" value="COMT_dimerisation"/>
</dbReference>
<evidence type="ECO:0000256" key="4">
    <source>
        <dbReference type="PIRSR" id="PIRSR005739-1"/>
    </source>
</evidence>
<evidence type="ECO:0000259" key="5">
    <source>
        <dbReference type="Pfam" id="PF00891"/>
    </source>
</evidence>
<evidence type="ECO:0000313" key="7">
    <source>
        <dbReference type="EMBL" id="MQY29248.1"/>
    </source>
</evidence>
<dbReference type="Pfam" id="PF00891">
    <property type="entry name" value="Methyltransf_2"/>
    <property type="match status" value="1"/>
</dbReference>
<comment type="caution">
    <text evidence="7">The sequence shown here is derived from an EMBL/GenBank/DDBJ whole genome shotgun (WGS) entry which is preliminary data.</text>
</comment>
<protein>
    <submittedName>
        <fullName evidence="7">N,N-dimethyltransferase OxyT</fullName>
        <ecNumber evidence="7">2.1.1.335</ecNumber>
    </submittedName>
</protein>
<keyword evidence="8" id="KW-1185">Reference proteome</keyword>
<dbReference type="SUPFAM" id="SSF46785">
    <property type="entry name" value="Winged helix' DNA-binding domain"/>
    <property type="match status" value="1"/>
</dbReference>
<feature type="domain" description="O-methyltransferase C-terminal" evidence="5">
    <location>
        <begin position="146"/>
        <end position="355"/>
    </location>
</feature>
<sequence length="383" mass="41965">MSYSGSAAESEVRGGVNLRREKLVMKLFQSRVGGALLRRLADPEEIVRAGTAFTASQVVLTAVEFGLFTELAAGRRSKHELCERLGWHPRAAGPFLDALVDLGLLRRGRSGRYTNSRAAALFLRPAGPNYVGGLLELSGKRLYTLWSGLGDLLRTGIPEAGEERGGNEFFSTLYRDPAALRDFLTGMTGIATGEAMLIAARFPWRRFRTFVDIGCAQGALPVRLALTHPHLTGAGYDLAAVEPIFREYVESYDLADRLLFIPGDMFHEPLPGADVVSFGHILHGYGESVRRDLLAKAYAALPPGGAVLVYDAMIDPRRRDNLLSRLSSLNIMLEMRGGFEATLPECETWLRDAGFVDIRSCHLIGPTSMIHGRKPGPDPATRR</sequence>
<dbReference type="Proteomes" id="UP000431401">
    <property type="component" value="Unassembled WGS sequence"/>
</dbReference>
<keyword evidence="2 7" id="KW-0808">Transferase</keyword>
<reference evidence="7 8" key="1">
    <citation type="submission" date="2019-10" db="EMBL/GenBank/DDBJ databases">
        <title>Nocardia macrotermitis sp. nov. and Nocardia aurantia sp. nov., isolated from the gut of fungus growing-termite Macrotermes natalensis.</title>
        <authorList>
            <person name="Benndorf R."/>
            <person name="Schwitalla J."/>
            <person name="Martin K."/>
            <person name="De Beer W."/>
            <person name="Kaster A.-K."/>
            <person name="Vollmers J."/>
            <person name="Poulsen M."/>
            <person name="Beemelmanns C."/>
        </authorList>
    </citation>
    <scope>NUCLEOTIDE SEQUENCE [LARGE SCALE GENOMIC DNA]</scope>
    <source>
        <strain evidence="7 8">RB56</strain>
    </source>
</reference>
<organism evidence="7 8">
    <name type="scientific">Nocardia aurantia</name>
    <dbReference type="NCBI Taxonomy" id="2585199"/>
    <lineage>
        <taxon>Bacteria</taxon>
        <taxon>Bacillati</taxon>
        <taxon>Actinomycetota</taxon>
        <taxon>Actinomycetes</taxon>
        <taxon>Mycobacteriales</taxon>
        <taxon>Nocardiaceae</taxon>
        <taxon>Nocardia</taxon>
    </lineage>
</organism>
<name>A0A7K0DUJ3_9NOCA</name>
<feature type="domain" description="O-methyltransferase dimerisation" evidence="6">
    <location>
        <begin position="52"/>
        <end position="124"/>
    </location>
</feature>
<evidence type="ECO:0000256" key="2">
    <source>
        <dbReference type="ARBA" id="ARBA00022679"/>
    </source>
</evidence>
<evidence type="ECO:0000259" key="6">
    <source>
        <dbReference type="Pfam" id="PF08100"/>
    </source>
</evidence>
<dbReference type="GO" id="GO:0008171">
    <property type="term" value="F:O-methyltransferase activity"/>
    <property type="evidence" value="ECO:0007669"/>
    <property type="project" value="InterPro"/>
</dbReference>
<proteinExistence type="predicted"/>
<dbReference type="InterPro" id="IPR036388">
    <property type="entry name" value="WH-like_DNA-bd_sf"/>
</dbReference>
<evidence type="ECO:0000313" key="8">
    <source>
        <dbReference type="Proteomes" id="UP000431401"/>
    </source>
</evidence>
<keyword evidence="1 7" id="KW-0489">Methyltransferase</keyword>
<dbReference type="GO" id="GO:0032259">
    <property type="term" value="P:methylation"/>
    <property type="evidence" value="ECO:0007669"/>
    <property type="project" value="UniProtKB-KW"/>
</dbReference>
<dbReference type="RefSeq" id="WP_319943450.1">
    <property type="nucleotide sequence ID" value="NZ_WEGI01000010.1"/>
</dbReference>
<dbReference type="InterPro" id="IPR001077">
    <property type="entry name" value="COMT_C"/>
</dbReference>
<dbReference type="Gene3D" id="1.10.10.10">
    <property type="entry name" value="Winged helix-like DNA-binding domain superfamily/Winged helix DNA-binding domain"/>
    <property type="match status" value="1"/>
</dbReference>
<dbReference type="InterPro" id="IPR036390">
    <property type="entry name" value="WH_DNA-bd_sf"/>
</dbReference>
<accession>A0A7K0DUJ3</accession>
<dbReference type="InterPro" id="IPR016461">
    <property type="entry name" value="COMT-like"/>
</dbReference>
<dbReference type="SUPFAM" id="SSF53335">
    <property type="entry name" value="S-adenosyl-L-methionine-dependent methyltransferases"/>
    <property type="match status" value="1"/>
</dbReference>